<feature type="transmembrane region" description="Helical" evidence="2">
    <location>
        <begin position="361"/>
        <end position="391"/>
    </location>
</feature>
<feature type="transmembrane region" description="Helical" evidence="2">
    <location>
        <begin position="153"/>
        <end position="170"/>
    </location>
</feature>
<sequence length="422" mass="44702">MPSPLKERTTGRLGRLLAALRPARAGPLPVQTGFPTSLADLVVKNHGRLKKPSASAAAASRRKKRGGAEASPLPSPSPSPSPSPQPSSPPPPSPPPAAAVSVSLPTQPRPDLPPVEAVLRRQPKGRVFSLGLGFVSLVGVVSLALLVIWSKKVVAAVTVASFSLFLLESVRSSALSRRRRRPAATKKLGLDGRGYVSPIREVEPARPSFSDSSRRSEFSILTIDERSEVGDDSIVAIEERIVAGDDSSNAQTKTKKRSWRKLIPRKLQKGRKGKEEADSPGSFRSEGNRGDAKATDSSDSRRGMRTQADAVARSMDSPASFRRNGDGMDAEVDGNAMRIEIDAPADVVAGDGDVGGIRSPVALLVVAVVLVGLVAGKLPAVVFTVLCGVFVSSVQRLPAGCDGNGDRSFAWWFRKLKDLVVN</sequence>
<name>A0A0E0KH30_ORYPU</name>
<accession>A0A0E0KH30</accession>
<evidence type="ECO:0000313" key="3">
    <source>
        <dbReference type="EnsemblPlants" id="OPUNC03G25910.1"/>
    </source>
</evidence>
<feature type="compositionally biased region" description="Basic residues" evidence="1">
    <location>
        <begin position="253"/>
        <end position="272"/>
    </location>
</feature>
<feature type="compositionally biased region" description="Pro residues" evidence="1">
    <location>
        <begin position="73"/>
        <end position="97"/>
    </location>
</feature>
<evidence type="ECO:0000256" key="2">
    <source>
        <dbReference type="SAM" id="Phobius"/>
    </source>
</evidence>
<keyword evidence="2" id="KW-0472">Membrane</keyword>
<dbReference type="eggNOG" id="ENOG502S5YB">
    <property type="taxonomic scope" value="Eukaryota"/>
</dbReference>
<feature type="transmembrane region" description="Helical" evidence="2">
    <location>
        <begin position="127"/>
        <end position="147"/>
    </location>
</feature>
<dbReference type="AlphaFoldDB" id="A0A0E0KH30"/>
<dbReference type="HOGENOM" id="CLU_042618_1_1_1"/>
<proteinExistence type="predicted"/>
<evidence type="ECO:0000256" key="1">
    <source>
        <dbReference type="SAM" id="MobiDB-lite"/>
    </source>
</evidence>
<feature type="region of interest" description="Disordered" evidence="1">
    <location>
        <begin position="246"/>
        <end position="326"/>
    </location>
</feature>
<dbReference type="Gramene" id="OPUNC03G25910.1">
    <property type="protein sequence ID" value="OPUNC03G25910.1"/>
    <property type="gene ID" value="OPUNC03G25910"/>
</dbReference>
<organism evidence="3">
    <name type="scientific">Oryza punctata</name>
    <name type="common">Red rice</name>
    <dbReference type="NCBI Taxonomy" id="4537"/>
    <lineage>
        <taxon>Eukaryota</taxon>
        <taxon>Viridiplantae</taxon>
        <taxon>Streptophyta</taxon>
        <taxon>Embryophyta</taxon>
        <taxon>Tracheophyta</taxon>
        <taxon>Spermatophyta</taxon>
        <taxon>Magnoliopsida</taxon>
        <taxon>Liliopsida</taxon>
        <taxon>Poales</taxon>
        <taxon>Poaceae</taxon>
        <taxon>BOP clade</taxon>
        <taxon>Oryzoideae</taxon>
        <taxon>Oryzeae</taxon>
        <taxon>Oryzinae</taxon>
        <taxon>Oryza</taxon>
    </lineage>
</organism>
<reference evidence="3" key="1">
    <citation type="submission" date="2015-04" db="UniProtKB">
        <authorList>
            <consortium name="EnsemblPlants"/>
        </authorList>
    </citation>
    <scope>IDENTIFICATION</scope>
</reference>
<dbReference type="PANTHER" id="PTHR36381">
    <property type="entry name" value="ETHYLENE-REGULATED TRANSCRIPT 2 (ERT2)"/>
    <property type="match status" value="1"/>
</dbReference>
<keyword evidence="2" id="KW-1133">Transmembrane helix</keyword>
<keyword evidence="4" id="KW-1185">Reference proteome</keyword>
<keyword evidence="2" id="KW-0812">Transmembrane</keyword>
<dbReference type="EnsemblPlants" id="OPUNC03G25910.1">
    <property type="protein sequence ID" value="OPUNC03G25910.1"/>
    <property type="gene ID" value="OPUNC03G25910"/>
</dbReference>
<dbReference type="PANTHER" id="PTHR36381:SF1">
    <property type="entry name" value="ETHYLENE-REGULATED TRANSCRIPT 2 (ERT2)"/>
    <property type="match status" value="1"/>
</dbReference>
<protein>
    <submittedName>
        <fullName evidence="3">Uncharacterized protein</fullName>
    </submittedName>
</protein>
<feature type="region of interest" description="Disordered" evidence="1">
    <location>
        <begin position="45"/>
        <end position="114"/>
    </location>
</feature>
<dbReference type="Proteomes" id="UP000026962">
    <property type="component" value="Chromosome 3"/>
</dbReference>
<dbReference type="STRING" id="4537.A0A0E0KH30"/>
<reference evidence="3" key="2">
    <citation type="submission" date="2018-05" db="EMBL/GenBank/DDBJ databases">
        <title>OpunRS2 (Oryza punctata Reference Sequence Version 2).</title>
        <authorList>
            <person name="Zhang J."/>
            <person name="Kudrna D."/>
            <person name="Lee S."/>
            <person name="Talag J."/>
            <person name="Welchert J."/>
            <person name="Wing R.A."/>
        </authorList>
    </citation>
    <scope>NUCLEOTIDE SEQUENCE [LARGE SCALE GENOMIC DNA]</scope>
</reference>
<feature type="compositionally biased region" description="Basic and acidic residues" evidence="1">
    <location>
        <begin position="286"/>
        <end position="302"/>
    </location>
</feature>
<dbReference type="OMA" id="FTWWFRI"/>
<evidence type="ECO:0000313" key="4">
    <source>
        <dbReference type="Proteomes" id="UP000026962"/>
    </source>
</evidence>